<reference evidence="2" key="1">
    <citation type="submission" date="2019-09" db="EMBL/GenBank/DDBJ databases">
        <authorList>
            <person name="Chandra G."/>
            <person name="Truman W A."/>
        </authorList>
    </citation>
    <scope>NUCLEOTIDE SEQUENCE [LARGE SCALE GENOMIC DNA]</scope>
    <source>
        <strain evidence="2">PS652</strain>
    </source>
</reference>
<proteinExistence type="predicted"/>
<dbReference type="EMBL" id="CABVHG010000042">
    <property type="protein sequence ID" value="VVN33155.1"/>
    <property type="molecule type" value="Genomic_DNA"/>
</dbReference>
<accession>A0A5E6WX38</accession>
<evidence type="ECO:0000313" key="1">
    <source>
        <dbReference type="EMBL" id="CAK9889638.1"/>
    </source>
</evidence>
<sequence length="327" mass="37102">MPANQSNTITMNTGSAIDKDMYYMSCSFTNSSFDLPYSRMFFYQHKNSDKWFYHDLPNWHVVSTCFPPPVPGEVRKVYALSEEGDIECFSRQETTLEKIEDAGLLPTSKLYGYVNKLSYINGMLYACGRRGQIYRRNHSNWEQFDDGILQTASTHLDPEDPRYRETIDTIIKQTVDLFDIAGLKNNIYTVGSRGFIAHHDGTHWNTLKQLTAADLHALLLYPDLTTVLIVGAQGTILKGNAKSGFNVIARKNTTIDFYSATEYQGVTYIGGSDGIYSLQDGAIKKLRVTAHEVSSIESKDGVMWALASDKLMRFDGRQWEFFKHVDN</sequence>
<evidence type="ECO:0000313" key="3">
    <source>
        <dbReference type="Proteomes" id="UP000326595"/>
    </source>
</evidence>
<gene>
    <name evidence="1" type="ORF">PS652_02467</name>
    <name evidence="2" type="ORF">PS652_04956</name>
</gene>
<evidence type="ECO:0000313" key="2">
    <source>
        <dbReference type="EMBL" id="VVN33155.1"/>
    </source>
</evidence>
<dbReference type="AlphaFoldDB" id="A0A5E6WX38"/>
<reference evidence="1 3" key="2">
    <citation type="submission" date="2024-03" db="EMBL/GenBank/DDBJ databases">
        <authorList>
            <person name="Alaster D. Moffat"/>
            <person name="Govind Chandra"/>
            <person name="Andrew W. Truman"/>
        </authorList>
    </citation>
    <scope>NUCLEOTIDE SEQUENCE [LARGE SCALE GENOMIC DNA]</scope>
    <source>
        <strain evidence="1">PS652</strain>
    </source>
</reference>
<dbReference type="Proteomes" id="UP000326595">
    <property type="component" value="Chromosome"/>
</dbReference>
<organism evidence="2">
    <name type="scientific">Pseudomonas fluorescens</name>
    <dbReference type="NCBI Taxonomy" id="294"/>
    <lineage>
        <taxon>Bacteria</taxon>
        <taxon>Pseudomonadati</taxon>
        <taxon>Pseudomonadota</taxon>
        <taxon>Gammaproteobacteria</taxon>
        <taxon>Pseudomonadales</taxon>
        <taxon>Pseudomonadaceae</taxon>
        <taxon>Pseudomonas</taxon>
    </lineage>
</organism>
<dbReference type="RefSeq" id="WP_038995598.1">
    <property type="nucleotide sequence ID" value="NZ_OZ024668.1"/>
</dbReference>
<dbReference type="InterPro" id="IPR011047">
    <property type="entry name" value="Quinoprotein_ADH-like_sf"/>
</dbReference>
<name>A0A5E6WX38_PSEFL</name>
<protein>
    <submittedName>
        <fullName evidence="2">Uncharacterized protein</fullName>
    </submittedName>
</protein>
<dbReference type="SUPFAM" id="SSF50998">
    <property type="entry name" value="Quinoprotein alcohol dehydrogenase-like"/>
    <property type="match status" value="1"/>
</dbReference>
<dbReference type="EMBL" id="OZ024668">
    <property type="protein sequence ID" value="CAK9889638.1"/>
    <property type="molecule type" value="Genomic_DNA"/>
</dbReference>